<dbReference type="NCBIfam" id="NF010611">
    <property type="entry name" value="PRK14012.1"/>
    <property type="match status" value="1"/>
</dbReference>
<comment type="similarity">
    <text evidence="2">Belongs to the class-V pyridoxal-phosphate-dependent aminotransferase family. NifS/IscS subfamily.</text>
</comment>
<dbReference type="EC" id="2.8.1.7" evidence="3"/>
<keyword evidence="13" id="KW-0456">Lyase</keyword>
<keyword evidence="5" id="KW-0001">2Fe-2S</keyword>
<dbReference type="OrthoDB" id="9808002at2"/>
<dbReference type="InterPro" id="IPR016454">
    <property type="entry name" value="Cysteine_dSase"/>
</dbReference>
<dbReference type="PANTHER" id="PTHR11601:SF34">
    <property type="entry name" value="CYSTEINE DESULFURASE"/>
    <property type="match status" value="1"/>
</dbReference>
<dbReference type="InterPro" id="IPR015424">
    <property type="entry name" value="PyrdxlP-dep_Trfase"/>
</dbReference>
<evidence type="ECO:0000256" key="1">
    <source>
        <dbReference type="ARBA" id="ARBA00001933"/>
    </source>
</evidence>
<gene>
    <name evidence="13" type="primary">iscS</name>
    <name evidence="13" type="ORF">BN874_1620029</name>
</gene>
<comment type="caution">
    <text evidence="13">The sequence shown here is derived from an EMBL/GenBank/DDBJ whole genome shotgun (WGS) entry which is preliminary data.</text>
</comment>
<dbReference type="Gene3D" id="3.90.1150.10">
    <property type="entry name" value="Aspartate Aminotransferase, domain 1"/>
    <property type="match status" value="1"/>
</dbReference>
<dbReference type="GO" id="GO:0046872">
    <property type="term" value="F:metal ion binding"/>
    <property type="evidence" value="ECO:0007669"/>
    <property type="project" value="UniProtKB-KW"/>
</dbReference>
<evidence type="ECO:0000313" key="14">
    <source>
        <dbReference type="Proteomes" id="UP000019184"/>
    </source>
</evidence>
<dbReference type="InterPro" id="IPR015421">
    <property type="entry name" value="PyrdxlP-dep_Trfase_major"/>
</dbReference>
<feature type="domain" description="Aminotransferase class V" evidence="12">
    <location>
        <begin position="5"/>
        <end position="369"/>
    </location>
</feature>
<protein>
    <recommendedName>
        <fullName evidence="3">cysteine desulfurase</fullName>
        <ecNumber evidence="3">2.8.1.7</ecNumber>
    </recommendedName>
</protein>
<evidence type="ECO:0000313" key="13">
    <source>
        <dbReference type="EMBL" id="CDH44370.1"/>
    </source>
</evidence>
<dbReference type="Proteomes" id="UP000019184">
    <property type="component" value="Unassembled WGS sequence"/>
</dbReference>
<sequence length="406" mass="43727">MDLPIYLDYAATTPVDPQVAHLLIQHLSRGGVFGNPSSATHPFGQAAARAVEAARVRVATLLNADPHEIIWTSGATEANNLALQGALRICAHQGRHLITSKTEHKAVLDVCRRLERDGCVIAYLDPDPNGLIPPDRVAAALRPDTVLVSLMHVNNETGVVQDIATIGQITRQRGILLHVDAAQSAGKLPLDLQTLPVDLLSLSAHKLYGPKGIGALYVRQRPHRVRLEPLLYGGGQERGLRAGTLPTHQIVAMGKACRIASENMAVEQARIRALRDRLWYALAALGDVLLNGHPDDNVAGILNLSFTGIAAEALLTAIPEIAVSTGSACTSAGNEPSHVLRAMGCDAVRARGAVRFSLGRFTTAEEIEYTAQRVSAAIHRLRKLSPLWELRQRGLDQRVVDWAAVP</sequence>
<dbReference type="InterPro" id="IPR015422">
    <property type="entry name" value="PyrdxlP-dep_Trfase_small"/>
</dbReference>
<dbReference type="InterPro" id="IPR020578">
    <property type="entry name" value="Aminotrans_V_PyrdxlP_BS"/>
</dbReference>
<evidence type="ECO:0000256" key="10">
    <source>
        <dbReference type="ARBA" id="ARBA00050776"/>
    </source>
</evidence>
<keyword evidence="4 13" id="KW-0808">Transferase</keyword>
<dbReference type="PANTHER" id="PTHR11601">
    <property type="entry name" value="CYSTEINE DESULFURYLASE FAMILY MEMBER"/>
    <property type="match status" value="1"/>
</dbReference>
<dbReference type="PROSITE" id="PS00595">
    <property type="entry name" value="AA_TRANSFER_CLASS_5"/>
    <property type="match status" value="1"/>
</dbReference>
<evidence type="ECO:0000256" key="3">
    <source>
        <dbReference type="ARBA" id="ARBA00012239"/>
    </source>
</evidence>
<dbReference type="AlphaFoldDB" id="A0A7U7J3N7"/>
<evidence type="ECO:0000256" key="7">
    <source>
        <dbReference type="ARBA" id="ARBA00022898"/>
    </source>
</evidence>
<organism evidence="13 14">
    <name type="scientific">Candidatus Contendobacter odensis Run_B_J11</name>
    <dbReference type="NCBI Taxonomy" id="1400861"/>
    <lineage>
        <taxon>Bacteria</taxon>
        <taxon>Pseudomonadati</taxon>
        <taxon>Pseudomonadota</taxon>
        <taxon>Gammaproteobacteria</taxon>
        <taxon>Candidatus Competibacteraceae</taxon>
        <taxon>Candidatus Contendibacter</taxon>
    </lineage>
</organism>
<proteinExistence type="inferred from homology"/>
<dbReference type="RefSeq" id="WP_034431534.1">
    <property type="nucleotide sequence ID" value="NZ_CBTK010000071.1"/>
</dbReference>
<dbReference type="GO" id="GO:0051537">
    <property type="term" value="F:2 iron, 2 sulfur cluster binding"/>
    <property type="evidence" value="ECO:0007669"/>
    <property type="project" value="UniProtKB-KW"/>
</dbReference>
<dbReference type="Pfam" id="PF00266">
    <property type="entry name" value="Aminotran_5"/>
    <property type="match status" value="1"/>
</dbReference>
<dbReference type="SUPFAM" id="SSF53383">
    <property type="entry name" value="PLP-dependent transferases"/>
    <property type="match status" value="1"/>
</dbReference>
<dbReference type="FunFam" id="3.40.640.10:FF:000003">
    <property type="entry name" value="Cysteine desulfurase IscS"/>
    <property type="match status" value="1"/>
</dbReference>
<dbReference type="GO" id="GO:0031071">
    <property type="term" value="F:cysteine desulfurase activity"/>
    <property type="evidence" value="ECO:0007669"/>
    <property type="project" value="UniProtKB-EC"/>
</dbReference>
<name>A0A7U7J3N7_9GAMM</name>
<comment type="cofactor">
    <cofactor evidence="1 11">
        <name>pyridoxal 5'-phosphate</name>
        <dbReference type="ChEBI" id="CHEBI:597326"/>
    </cofactor>
</comment>
<dbReference type="GO" id="GO:0016829">
    <property type="term" value="F:lyase activity"/>
    <property type="evidence" value="ECO:0007669"/>
    <property type="project" value="UniProtKB-KW"/>
</dbReference>
<evidence type="ECO:0000256" key="2">
    <source>
        <dbReference type="ARBA" id="ARBA00006490"/>
    </source>
</evidence>
<comment type="catalytic activity">
    <reaction evidence="10">
        <text>(sulfur carrier)-H + L-cysteine = (sulfur carrier)-SH + L-alanine</text>
        <dbReference type="Rhea" id="RHEA:43892"/>
        <dbReference type="Rhea" id="RHEA-COMP:14737"/>
        <dbReference type="Rhea" id="RHEA-COMP:14739"/>
        <dbReference type="ChEBI" id="CHEBI:29917"/>
        <dbReference type="ChEBI" id="CHEBI:35235"/>
        <dbReference type="ChEBI" id="CHEBI:57972"/>
        <dbReference type="ChEBI" id="CHEBI:64428"/>
        <dbReference type="EC" id="2.8.1.7"/>
    </reaction>
</comment>
<dbReference type="PIRSF" id="PIRSF005572">
    <property type="entry name" value="NifS"/>
    <property type="match status" value="1"/>
</dbReference>
<evidence type="ECO:0000256" key="11">
    <source>
        <dbReference type="RuleBase" id="RU004504"/>
    </source>
</evidence>
<evidence type="ECO:0000256" key="9">
    <source>
        <dbReference type="ARBA" id="ARBA00023014"/>
    </source>
</evidence>
<keyword evidence="6" id="KW-0479">Metal-binding</keyword>
<evidence type="ECO:0000256" key="8">
    <source>
        <dbReference type="ARBA" id="ARBA00023004"/>
    </source>
</evidence>
<dbReference type="EMBL" id="CBTK010000071">
    <property type="protein sequence ID" value="CDH44370.1"/>
    <property type="molecule type" value="Genomic_DNA"/>
</dbReference>
<evidence type="ECO:0000259" key="12">
    <source>
        <dbReference type="Pfam" id="PF00266"/>
    </source>
</evidence>
<keyword evidence="8" id="KW-0408">Iron</keyword>
<evidence type="ECO:0000256" key="6">
    <source>
        <dbReference type="ARBA" id="ARBA00022723"/>
    </source>
</evidence>
<keyword evidence="7" id="KW-0663">Pyridoxal phosphate</keyword>
<dbReference type="InterPro" id="IPR000192">
    <property type="entry name" value="Aminotrans_V_dom"/>
</dbReference>
<keyword evidence="14" id="KW-1185">Reference proteome</keyword>
<reference evidence="13 14" key="1">
    <citation type="journal article" date="2014" name="ISME J.">
        <title>Candidatus Competibacter-lineage genomes retrieved from metagenomes reveal functional metabolic diversity.</title>
        <authorList>
            <person name="McIlroy S.J."/>
            <person name="Albertsen M."/>
            <person name="Andresen E.K."/>
            <person name="Saunders A.M."/>
            <person name="Kristiansen R."/>
            <person name="Stokholm-Bjerregaard M."/>
            <person name="Nielsen K.L."/>
            <person name="Nielsen P.H."/>
        </authorList>
    </citation>
    <scope>NUCLEOTIDE SEQUENCE [LARGE SCALE GENOMIC DNA]</scope>
    <source>
        <strain evidence="13 14">Run_B_J11</strain>
    </source>
</reference>
<evidence type="ECO:0000256" key="5">
    <source>
        <dbReference type="ARBA" id="ARBA00022714"/>
    </source>
</evidence>
<dbReference type="Gene3D" id="3.40.640.10">
    <property type="entry name" value="Type I PLP-dependent aspartate aminotransferase-like (Major domain)"/>
    <property type="match status" value="1"/>
</dbReference>
<keyword evidence="9" id="KW-0411">Iron-sulfur</keyword>
<accession>A0A7U7J3N7</accession>
<evidence type="ECO:0000256" key="4">
    <source>
        <dbReference type="ARBA" id="ARBA00022679"/>
    </source>
</evidence>